<proteinExistence type="inferred from homology"/>
<dbReference type="CDD" id="cd02015">
    <property type="entry name" value="TPP_AHAS"/>
    <property type="match status" value="1"/>
</dbReference>
<dbReference type="FunFam" id="3.40.50.970:FF:000007">
    <property type="entry name" value="Acetolactate synthase"/>
    <property type="match status" value="1"/>
</dbReference>
<dbReference type="PANTHER" id="PTHR18968:SF13">
    <property type="entry name" value="ACETOLACTATE SYNTHASE CATALYTIC SUBUNIT, MITOCHONDRIAL"/>
    <property type="match status" value="1"/>
</dbReference>
<dbReference type="InterPro" id="IPR012846">
    <property type="entry name" value="Acetolactate_synth_lsu"/>
</dbReference>
<keyword evidence="5 14" id="KW-0028">Amino-acid biosynthesis</keyword>
<dbReference type="EMBL" id="CP034465">
    <property type="protein sequence ID" value="AZP05391.1"/>
    <property type="molecule type" value="Genomic_DNA"/>
</dbReference>
<dbReference type="InterPro" id="IPR012001">
    <property type="entry name" value="Thiamin_PyroP_enz_TPP-bd_dom"/>
</dbReference>
<keyword evidence="12 14" id="KW-0100">Branched-chain amino acid biosynthesis</keyword>
<dbReference type="InterPro" id="IPR029035">
    <property type="entry name" value="DHS-like_NAD/FAD-binding_dom"/>
</dbReference>
<dbReference type="PANTHER" id="PTHR18968">
    <property type="entry name" value="THIAMINE PYROPHOSPHATE ENZYMES"/>
    <property type="match status" value="1"/>
</dbReference>
<dbReference type="UniPathway" id="UPA00049">
    <property type="reaction ID" value="UER00059"/>
</dbReference>
<evidence type="ECO:0000256" key="6">
    <source>
        <dbReference type="ARBA" id="ARBA00022630"/>
    </source>
</evidence>
<dbReference type="EC" id="2.2.1.6" evidence="4 14"/>
<dbReference type="Gene3D" id="3.40.50.1220">
    <property type="entry name" value="TPP-binding domain"/>
    <property type="match status" value="1"/>
</dbReference>
<keyword evidence="19" id="KW-1185">Reference proteome</keyword>
<dbReference type="FunFam" id="3.40.50.970:FF:000016">
    <property type="entry name" value="Acetolactate synthase"/>
    <property type="match status" value="1"/>
</dbReference>
<dbReference type="SUPFAM" id="SSF52467">
    <property type="entry name" value="DHS-like NAD/FAD-binding domain"/>
    <property type="match status" value="1"/>
</dbReference>
<dbReference type="PROSITE" id="PS00187">
    <property type="entry name" value="TPP_ENZYMES"/>
    <property type="match status" value="1"/>
</dbReference>
<dbReference type="NCBIfam" id="TIGR00118">
    <property type="entry name" value="acolac_lg"/>
    <property type="match status" value="1"/>
</dbReference>
<evidence type="ECO:0000256" key="12">
    <source>
        <dbReference type="ARBA" id="ARBA00023304"/>
    </source>
</evidence>
<accession>A0A3S9HDI0</accession>
<evidence type="ECO:0000256" key="4">
    <source>
        <dbReference type="ARBA" id="ARBA00013145"/>
    </source>
</evidence>
<dbReference type="InterPro" id="IPR029061">
    <property type="entry name" value="THDP-binding"/>
</dbReference>
<dbReference type="CDD" id="cd07035">
    <property type="entry name" value="TPP_PYR_POX_like"/>
    <property type="match status" value="1"/>
</dbReference>
<dbReference type="GO" id="GO:0009099">
    <property type="term" value="P:L-valine biosynthetic process"/>
    <property type="evidence" value="ECO:0007669"/>
    <property type="project" value="UniProtKB-UniPathway"/>
</dbReference>
<keyword evidence="6" id="KW-0285">Flavoprotein</keyword>
<dbReference type="Pfam" id="PF02776">
    <property type="entry name" value="TPP_enzyme_N"/>
    <property type="match status" value="1"/>
</dbReference>
<dbReference type="Pfam" id="PF02775">
    <property type="entry name" value="TPP_enzyme_C"/>
    <property type="match status" value="1"/>
</dbReference>
<dbReference type="Proteomes" id="UP000273326">
    <property type="component" value="Chromosome"/>
</dbReference>
<evidence type="ECO:0000256" key="1">
    <source>
        <dbReference type="ARBA" id="ARBA00004974"/>
    </source>
</evidence>
<evidence type="ECO:0000259" key="16">
    <source>
        <dbReference type="Pfam" id="PF02775"/>
    </source>
</evidence>
<dbReference type="GO" id="GO:0003984">
    <property type="term" value="F:acetolactate synthase activity"/>
    <property type="evidence" value="ECO:0007669"/>
    <property type="project" value="UniProtKB-EC"/>
</dbReference>
<comment type="catalytic activity">
    <reaction evidence="13 14">
        <text>2 pyruvate + H(+) = (2S)-2-acetolactate + CO2</text>
        <dbReference type="Rhea" id="RHEA:25249"/>
        <dbReference type="ChEBI" id="CHEBI:15361"/>
        <dbReference type="ChEBI" id="CHEBI:15378"/>
        <dbReference type="ChEBI" id="CHEBI:16526"/>
        <dbReference type="ChEBI" id="CHEBI:58476"/>
        <dbReference type="EC" id="2.2.1.6"/>
    </reaction>
</comment>
<evidence type="ECO:0000313" key="18">
    <source>
        <dbReference type="EMBL" id="AZP05391.1"/>
    </source>
</evidence>
<feature type="domain" description="Thiamine pyrophosphate enzyme TPP-binding" evidence="16">
    <location>
        <begin position="397"/>
        <end position="546"/>
    </location>
</feature>
<dbReference type="OrthoDB" id="4494979at2"/>
<protein>
    <recommendedName>
        <fullName evidence="4 14">Acetolactate synthase</fullName>
        <ecNumber evidence="4 14">2.2.1.6</ecNumber>
    </recommendedName>
</protein>
<dbReference type="RefSeq" id="WP_126111738.1">
    <property type="nucleotide sequence ID" value="NZ_CP034465.1"/>
</dbReference>
<evidence type="ECO:0000256" key="13">
    <source>
        <dbReference type="ARBA" id="ARBA00048670"/>
    </source>
</evidence>
<dbReference type="InterPro" id="IPR039368">
    <property type="entry name" value="AHAS_TPP"/>
</dbReference>
<organism evidence="18 19">
    <name type="scientific">Jeotgalibaca ciconiae</name>
    <dbReference type="NCBI Taxonomy" id="2496265"/>
    <lineage>
        <taxon>Bacteria</taxon>
        <taxon>Bacillati</taxon>
        <taxon>Bacillota</taxon>
        <taxon>Bacilli</taxon>
        <taxon>Lactobacillales</taxon>
        <taxon>Carnobacteriaceae</taxon>
        <taxon>Jeotgalibaca</taxon>
    </lineage>
</organism>
<comment type="cofactor">
    <cofactor evidence="14">
        <name>thiamine diphosphate</name>
        <dbReference type="ChEBI" id="CHEBI:58937"/>
    </cofactor>
    <text evidence="14">Binds 1 thiamine pyrophosphate per subunit.</text>
</comment>
<dbReference type="InterPro" id="IPR045229">
    <property type="entry name" value="TPP_enz"/>
</dbReference>
<dbReference type="GO" id="GO:0000287">
    <property type="term" value="F:magnesium ion binding"/>
    <property type="evidence" value="ECO:0007669"/>
    <property type="project" value="UniProtKB-UniRule"/>
</dbReference>
<dbReference type="SUPFAM" id="SSF52518">
    <property type="entry name" value="Thiamin diphosphate-binding fold (THDP-binding)"/>
    <property type="match status" value="2"/>
</dbReference>
<dbReference type="UniPathway" id="UPA00047">
    <property type="reaction ID" value="UER00055"/>
</dbReference>
<evidence type="ECO:0000259" key="17">
    <source>
        <dbReference type="Pfam" id="PF02776"/>
    </source>
</evidence>
<evidence type="ECO:0000313" key="19">
    <source>
        <dbReference type="Proteomes" id="UP000273326"/>
    </source>
</evidence>
<dbReference type="InterPro" id="IPR000399">
    <property type="entry name" value="TPP-bd_CS"/>
</dbReference>
<keyword evidence="10 14" id="KW-0460">Magnesium</keyword>
<evidence type="ECO:0000256" key="8">
    <source>
        <dbReference type="ARBA" id="ARBA00022723"/>
    </source>
</evidence>
<comment type="pathway">
    <text evidence="1 14">Amino-acid biosynthesis; L-isoleucine biosynthesis; L-isoleucine from 2-oxobutanoate: step 1/4.</text>
</comment>
<feature type="domain" description="Thiamine pyrophosphate enzyme N-terminal TPP-binding" evidence="17">
    <location>
        <begin position="14"/>
        <end position="129"/>
    </location>
</feature>
<keyword evidence="7 14" id="KW-0808">Transferase</keyword>
<evidence type="ECO:0000256" key="7">
    <source>
        <dbReference type="ARBA" id="ARBA00022679"/>
    </source>
</evidence>
<evidence type="ECO:0000256" key="2">
    <source>
        <dbReference type="ARBA" id="ARBA00005025"/>
    </source>
</evidence>
<dbReference type="InterPro" id="IPR012000">
    <property type="entry name" value="Thiamin_PyroP_enz_cen_dom"/>
</dbReference>
<evidence type="ECO:0000256" key="9">
    <source>
        <dbReference type="ARBA" id="ARBA00022827"/>
    </source>
</evidence>
<gene>
    <name evidence="18" type="primary">ilvB</name>
    <name evidence="18" type="ORF">EJN90_12465</name>
</gene>
<evidence type="ECO:0000256" key="3">
    <source>
        <dbReference type="ARBA" id="ARBA00007812"/>
    </source>
</evidence>
<comment type="cofactor">
    <cofactor evidence="14">
        <name>Mg(2+)</name>
        <dbReference type="ChEBI" id="CHEBI:18420"/>
    </cofactor>
    <text evidence="14">Binds 1 Mg(2+) ion per subunit.</text>
</comment>
<feature type="domain" description="Thiamine pyrophosphate enzyme central" evidence="15">
    <location>
        <begin position="205"/>
        <end position="340"/>
    </location>
</feature>
<keyword evidence="9" id="KW-0274">FAD</keyword>
<reference evidence="19" key="1">
    <citation type="submission" date="2018-12" db="EMBL/GenBank/DDBJ databases">
        <title>Complete genome sequencing of Jeotgalibaca sp. H21T32.</title>
        <authorList>
            <person name="Bae J.-W."/>
            <person name="Lee S.-Y."/>
        </authorList>
    </citation>
    <scope>NUCLEOTIDE SEQUENCE [LARGE SCALE GENOMIC DNA]</scope>
    <source>
        <strain evidence="19">H21T32</strain>
    </source>
</reference>
<dbReference type="GO" id="GO:0050660">
    <property type="term" value="F:flavin adenine dinucleotide binding"/>
    <property type="evidence" value="ECO:0007669"/>
    <property type="project" value="InterPro"/>
</dbReference>
<comment type="pathway">
    <text evidence="2 14">Amino-acid biosynthesis; L-valine biosynthesis; L-valine from pyruvate: step 1/4.</text>
</comment>
<keyword evidence="11 14" id="KW-0786">Thiamine pyrophosphate</keyword>
<evidence type="ECO:0000256" key="5">
    <source>
        <dbReference type="ARBA" id="ARBA00022605"/>
    </source>
</evidence>
<dbReference type="Pfam" id="PF00205">
    <property type="entry name" value="TPP_enzyme_M"/>
    <property type="match status" value="1"/>
</dbReference>
<comment type="similarity">
    <text evidence="3 14">Belongs to the TPP enzyme family.</text>
</comment>
<keyword evidence="8 14" id="KW-0479">Metal-binding</keyword>
<evidence type="ECO:0000259" key="15">
    <source>
        <dbReference type="Pfam" id="PF00205"/>
    </source>
</evidence>
<evidence type="ECO:0000256" key="11">
    <source>
        <dbReference type="ARBA" id="ARBA00023052"/>
    </source>
</evidence>
<name>A0A3S9HDI0_9LACT</name>
<sequence length="577" mass="63505">MSTEEMPKIERQRNGADLFVQSLIEADVEVVFGYPGGAVLPIYDALYRAKPNFKHIMCRHEQGLIHGAEGYARVTGKPGVVIATSGPGGTNLITGIADAMIDSLPIVVFTGQVSSAFIGSDAFQEADIIGLTTPITKHNYQVQDVNDLPRIIKEAFHIATTGRKGPVVIDLPKNIAEEFLEKDSFETDFYLPGYQPTIYPNQLQIQRLLKELQISKRPLLLAGAGVKFADASKELIAFAEKYQLPVVTTLQGLGAFPETHKQALGMGGMHGSYAANKAIQACDFLINIGSRFDDRLTGNLAKFAPNAVIAHIDVDSAEIGKNIETKYPIVSDAKEALLKLLDGEMEQTDISEWVELTQSNKNNFPFWYQRKEDSVSPQWLIEEIYYATKGEAVVVTDVGQHQMWAGQFYKYDQPHNFVTSGGLGTMGFGLPAALGAQIGRPNETVVAILGDGGIQMTSQELATIKDYNLPVKIVVINNESLGMVRQWQEIIYEERYSESLLTEGRNPDFVKLAESYGVKGLRVSDESKVKEILKEAFDFDGPVLIDARVTHKEKVFPMVPAGKGNDEMIGVKPPCEE</sequence>
<dbReference type="InterPro" id="IPR011766">
    <property type="entry name" value="TPP_enzyme_TPP-bd"/>
</dbReference>
<dbReference type="GO" id="GO:0030976">
    <property type="term" value="F:thiamine pyrophosphate binding"/>
    <property type="evidence" value="ECO:0007669"/>
    <property type="project" value="UniProtKB-UniRule"/>
</dbReference>
<dbReference type="GO" id="GO:0005948">
    <property type="term" value="C:acetolactate synthase complex"/>
    <property type="evidence" value="ECO:0007669"/>
    <property type="project" value="TreeGrafter"/>
</dbReference>
<dbReference type="GO" id="GO:0009097">
    <property type="term" value="P:isoleucine biosynthetic process"/>
    <property type="evidence" value="ECO:0007669"/>
    <property type="project" value="UniProtKB-UniPathway"/>
</dbReference>
<dbReference type="Gene3D" id="3.40.50.970">
    <property type="match status" value="2"/>
</dbReference>
<evidence type="ECO:0000256" key="14">
    <source>
        <dbReference type="RuleBase" id="RU003591"/>
    </source>
</evidence>
<dbReference type="AlphaFoldDB" id="A0A3S9HDI0"/>
<dbReference type="KEGG" id="jeh:EJN90_12465"/>
<evidence type="ECO:0000256" key="10">
    <source>
        <dbReference type="ARBA" id="ARBA00022842"/>
    </source>
</evidence>
<dbReference type="FunFam" id="3.40.50.1220:FF:000008">
    <property type="entry name" value="Acetolactate synthase"/>
    <property type="match status" value="1"/>
</dbReference>